<feature type="domain" description="1-deoxy-D-xylulose 5-phosphate reductoisomerase C-terminal" evidence="11">
    <location>
        <begin position="140"/>
        <end position="223"/>
    </location>
</feature>
<keyword evidence="9" id="KW-0460">Magnesium</keyword>
<comment type="caution">
    <text evidence="9">Lacks conserved residue(s) required for the propagation of feature annotation.</text>
</comment>
<feature type="binding site" evidence="9">
    <location>
        <position position="144"/>
    </location>
    <ligand>
        <name>Mn(2+)</name>
        <dbReference type="ChEBI" id="CHEBI:29035"/>
    </ligand>
</feature>
<dbReference type="Pfam" id="PF13288">
    <property type="entry name" value="DXPR_C"/>
    <property type="match status" value="1"/>
</dbReference>
<comment type="pathway">
    <text evidence="1 9">Isoprenoid biosynthesis; isopentenyl diphosphate biosynthesis via DXP pathway; isopentenyl diphosphate from 1-deoxy-D-xylulose 5-phosphate: step 1/6.</text>
</comment>
<feature type="domain" description="1-deoxy-D-xylulose 5-phosphate reductoisomerase N-terminal" evidence="10">
    <location>
        <begin position="5"/>
        <end position="125"/>
    </location>
</feature>
<proteinExistence type="inferred from homology"/>
<evidence type="ECO:0000256" key="7">
    <source>
        <dbReference type="ARBA" id="ARBA00023229"/>
    </source>
</evidence>
<sequence length="381" mass="41583">MPKRIIILGAAGSIGRQSIEVIRQSAATEEPLVLAGFSVHHNAKVLLSLKNEFPHARAAYTGDAASAPTGADWAGPEALAQLLSAVQADIVVNGIAGAAGLSASILALQNRMHLALANKESIVMGYRLLKQLADDNDLSIIPVDSEHAALFQLTQKIGMHAIAELTITASGGPFRTLPLERLAEMTADDACKHPVWKMGRKISIDSATMANKGLELIEASKLFDMPQEHIRVLIHPQSYVHAMVRTFDGALYAQISEPDMRLPIHAALHWPHTYPSPFGHAELAGKTLEFFEPERNRYPLVWLARNAMDAGDAACIAYNAANEIAVARFDAARIRFTQIAQVVSETLAHSWNLPVSSFEDIFDIDMKARQISEELVEHIAW</sequence>
<feature type="binding site" evidence="9">
    <location>
        <position position="212"/>
    </location>
    <ligand>
        <name>1-deoxy-D-xylulose 5-phosphate</name>
        <dbReference type="ChEBI" id="CHEBI:57792"/>
    </ligand>
</feature>
<keyword evidence="7 9" id="KW-0414">Isoprene biosynthesis</keyword>
<dbReference type="AlphaFoldDB" id="A0A3P3XFE2"/>
<feature type="binding site" evidence="9">
    <location>
        <position position="193"/>
    </location>
    <ligand>
        <name>1-deoxy-D-xylulose 5-phosphate</name>
        <dbReference type="ChEBI" id="CHEBI:57792"/>
    </ligand>
</feature>
<evidence type="ECO:0000256" key="6">
    <source>
        <dbReference type="ARBA" id="ARBA00023211"/>
    </source>
</evidence>
<gene>
    <name evidence="9 13" type="primary">dxr</name>
    <name evidence="13" type="ORF">SPIROBIBN47_100205</name>
</gene>
<keyword evidence="13" id="KW-0413">Isomerase</keyword>
<evidence type="ECO:0000259" key="12">
    <source>
        <dbReference type="Pfam" id="PF13288"/>
    </source>
</evidence>
<dbReference type="EC" id="1.1.1.267" evidence="9"/>
<keyword evidence="5 9" id="KW-0560">Oxidoreductase</keyword>
<evidence type="ECO:0000313" key="13">
    <source>
        <dbReference type="EMBL" id="SLM09987.1"/>
    </source>
</evidence>
<dbReference type="EMBL" id="FWDM01000002">
    <property type="protein sequence ID" value="SLM09987.1"/>
    <property type="molecule type" value="Genomic_DNA"/>
</dbReference>
<feature type="binding site" evidence="9">
    <location>
        <position position="211"/>
    </location>
    <ligand>
        <name>1-deoxy-D-xylulose 5-phosphate</name>
        <dbReference type="ChEBI" id="CHEBI:57792"/>
    </ligand>
</feature>
<organism evidence="13">
    <name type="scientific">uncultured spirochete</name>
    <dbReference type="NCBI Taxonomy" id="156406"/>
    <lineage>
        <taxon>Bacteria</taxon>
        <taxon>Pseudomonadati</taxon>
        <taxon>Spirochaetota</taxon>
        <taxon>Spirochaetia</taxon>
        <taxon>Spirochaetales</taxon>
        <taxon>environmental samples</taxon>
    </lineage>
</organism>
<comment type="cofactor">
    <cofactor evidence="9">
        <name>Mg(2+)</name>
        <dbReference type="ChEBI" id="CHEBI:18420"/>
    </cofactor>
    <cofactor evidence="9">
        <name>Mn(2+)</name>
        <dbReference type="ChEBI" id="CHEBI:29035"/>
    </cofactor>
</comment>
<dbReference type="InterPro" id="IPR003821">
    <property type="entry name" value="DXP_reductoisomerase"/>
</dbReference>
<comment type="similarity">
    <text evidence="2 9">Belongs to the DXR family.</text>
</comment>
<comment type="function">
    <text evidence="9">Catalyzes the NADPH-dependent rearrangement and reduction of 1-deoxy-D-xylulose-5-phosphate (DXP) to 2-C-methyl-D-erythritol 4-phosphate (MEP).</text>
</comment>
<dbReference type="GO" id="GO:0016853">
    <property type="term" value="F:isomerase activity"/>
    <property type="evidence" value="ECO:0007669"/>
    <property type="project" value="UniProtKB-KW"/>
</dbReference>
<dbReference type="InterPro" id="IPR036169">
    <property type="entry name" value="DXPR_C_sf"/>
</dbReference>
<dbReference type="HAMAP" id="MF_00183">
    <property type="entry name" value="DXP_reductoisom"/>
    <property type="match status" value="1"/>
</dbReference>
<feature type="binding site" evidence="9">
    <location>
        <position position="14"/>
    </location>
    <ligand>
        <name>NADPH</name>
        <dbReference type="ChEBI" id="CHEBI:57783"/>
    </ligand>
</feature>
<dbReference type="SUPFAM" id="SSF69055">
    <property type="entry name" value="1-deoxy-D-xylulose-5-phosphate reductoisomerase, C-terminal domain"/>
    <property type="match status" value="1"/>
</dbReference>
<feature type="binding site" evidence="9">
    <location>
        <position position="145"/>
    </location>
    <ligand>
        <name>1-deoxy-D-xylulose 5-phosphate</name>
        <dbReference type="ChEBI" id="CHEBI:57792"/>
    </ligand>
</feature>
<evidence type="ECO:0000256" key="4">
    <source>
        <dbReference type="ARBA" id="ARBA00022857"/>
    </source>
</evidence>
<dbReference type="UniPathway" id="UPA00056">
    <property type="reaction ID" value="UER00092"/>
</dbReference>
<keyword evidence="3 9" id="KW-0479">Metal-binding</keyword>
<evidence type="ECO:0000256" key="5">
    <source>
        <dbReference type="ARBA" id="ARBA00023002"/>
    </source>
</evidence>
<dbReference type="Pfam" id="PF02670">
    <property type="entry name" value="DXP_reductoisom"/>
    <property type="match status" value="1"/>
</dbReference>
<protein>
    <recommendedName>
        <fullName evidence="9">1-deoxy-D-xylulose 5-phosphate reductoisomerase</fullName>
        <shortName evidence="9">DXP reductoisomerase</shortName>
        <ecNumber evidence="9">1.1.1.267</ecNumber>
    </recommendedName>
    <alternativeName>
        <fullName evidence="9">1-deoxyxylulose-5-phosphate reductoisomerase</fullName>
    </alternativeName>
    <alternativeName>
        <fullName evidence="9">2-C-methyl-D-erythritol 4-phosphate synthase</fullName>
    </alternativeName>
</protein>
<evidence type="ECO:0000256" key="1">
    <source>
        <dbReference type="ARBA" id="ARBA00005094"/>
    </source>
</evidence>
<dbReference type="Pfam" id="PF08436">
    <property type="entry name" value="DXP_redisom_C"/>
    <property type="match status" value="1"/>
</dbReference>
<evidence type="ECO:0000259" key="11">
    <source>
        <dbReference type="Pfam" id="PF08436"/>
    </source>
</evidence>
<feature type="binding site" evidence="9">
    <location>
        <position position="146"/>
    </location>
    <ligand>
        <name>Mn(2+)</name>
        <dbReference type="ChEBI" id="CHEBI:29035"/>
    </ligand>
</feature>
<feature type="binding site" evidence="9">
    <location>
        <position position="13"/>
    </location>
    <ligand>
        <name>NADPH</name>
        <dbReference type="ChEBI" id="CHEBI:57783"/>
    </ligand>
</feature>
<dbReference type="InterPro" id="IPR013512">
    <property type="entry name" value="DXP_reductoisomerase_N"/>
</dbReference>
<feature type="binding site" evidence="9">
    <location>
        <position position="146"/>
    </location>
    <ligand>
        <name>1-deoxy-D-xylulose 5-phosphate</name>
        <dbReference type="ChEBI" id="CHEBI:57792"/>
    </ligand>
</feature>
<dbReference type="PANTHER" id="PTHR30525:SF0">
    <property type="entry name" value="1-DEOXY-D-XYLULOSE 5-PHOSPHATE REDUCTOISOMERASE, CHLOROPLASTIC"/>
    <property type="match status" value="1"/>
</dbReference>
<evidence type="ECO:0000256" key="3">
    <source>
        <dbReference type="ARBA" id="ARBA00022723"/>
    </source>
</evidence>
<feature type="binding site" evidence="9">
    <location>
        <position position="12"/>
    </location>
    <ligand>
        <name>NADPH</name>
        <dbReference type="ChEBI" id="CHEBI:57783"/>
    </ligand>
</feature>
<dbReference type="GO" id="GO:0051484">
    <property type="term" value="P:isopentenyl diphosphate biosynthetic process, methylerythritol 4-phosphate pathway involved in terpenoid biosynthetic process"/>
    <property type="evidence" value="ECO:0007669"/>
    <property type="project" value="TreeGrafter"/>
</dbReference>
<dbReference type="Gene3D" id="1.10.1740.10">
    <property type="match status" value="1"/>
</dbReference>
<dbReference type="InterPro" id="IPR013644">
    <property type="entry name" value="DXP_reductoisomerase_C"/>
</dbReference>
<evidence type="ECO:0000256" key="9">
    <source>
        <dbReference type="HAMAP-Rule" id="MF_00183"/>
    </source>
</evidence>
<feature type="binding site" evidence="9">
    <location>
        <position position="215"/>
    </location>
    <ligand>
        <name>1-deoxy-D-xylulose 5-phosphate</name>
        <dbReference type="ChEBI" id="CHEBI:57792"/>
    </ligand>
</feature>
<feature type="binding site" evidence="9">
    <location>
        <position position="206"/>
    </location>
    <ligand>
        <name>1-deoxy-D-xylulose 5-phosphate</name>
        <dbReference type="ChEBI" id="CHEBI:57792"/>
    </ligand>
</feature>
<dbReference type="PANTHER" id="PTHR30525">
    <property type="entry name" value="1-DEOXY-D-XYLULOSE 5-PHOSPHATE REDUCTOISOMERASE"/>
    <property type="match status" value="1"/>
</dbReference>
<evidence type="ECO:0000259" key="10">
    <source>
        <dbReference type="Pfam" id="PF02670"/>
    </source>
</evidence>
<dbReference type="InterPro" id="IPR026877">
    <property type="entry name" value="DXPR_C"/>
</dbReference>
<keyword evidence="4 9" id="KW-0521">NADP</keyword>
<dbReference type="GO" id="GO:0030145">
    <property type="term" value="F:manganese ion binding"/>
    <property type="evidence" value="ECO:0007669"/>
    <property type="project" value="TreeGrafter"/>
</dbReference>
<dbReference type="GO" id="GO:0030604">
    <property type="term" value="F:1-deoxy-D-xylulose-5-phosphate reductoisomerase activity"/>
    <property type="evidence" value="ECO:0007669"/>
    <property type="project" value="UniProtKB-UniRule"/>
</dbReference>
<dbReference type="PIRSF" id="PIRSF006205">
    <property type="entry name" value="Dxp_reductismrs"/>
    <property type="match status" value="1"/>
</dbReference>
<evidence type="ECO:0000256" key="2">
    <source>
        <dbReference type="ARBA" id="ARBA00006825"/>
    </source>
</evidence>
<feature type="binding site" evidence="9">
    <location>
        <position position="170"/>
    </location>
    <ligand>
        <name>1-deoxy-D-xylulose 5-phosphate</name>
        <dbReference type="ChEBI" id="CHEBI:57792"/>
    </ligand>
</feature>
<dbReference type="NCBIfam" id="TIGR00243">
    <property type="entry name" value="Dxr"/>
    <property type="match status" value="1"/>
</dbReference>
<feature type="binding site" evidence="9">
    <location>
        <position position="215"/>
    </location>
    <ligand>
        <name>Mn(2+)</name>
        <dbReference type="ChEBI" id="CHEBI:29035"/>
    </ligand>
</feature>
<evidence type="ECO:0000256" key="8">
    <source>
        <dbReference type="ARBA" id="ARBA00048543"/>
    </source>
</evidence>
<comment type="catalytic activity">
    <reaction evidence="8">
        <text>2-C-methyl-D-erythritol 4-phosphate + NADP(+) = 1-deoxy-D-xylulose 5-phosphate + NADPH + H(+)</text>
        <dbReference type="Rhea" id="RHEA:13717"/>
        <dbReference type="ChEBI" id="CHEBI:15378"/>
        <dbReference type="ChEBI" id="CHEBI:57783"/>
        <dbReference type="ChEBI" id="CHEBI:57792"/>
        <dbReference type="ChEBI" id="CHEBI:58262"/>
        <dbReference type="ChEBI" id="CHEBI:58349"/>
        <dbReference type="EC" id="1.1.1.267"/>
    </reaction>
    <physiologicalReaction direction="right-to-left" evidence="8">
        <dbReference type="Rhea" id="RHEA:13719"/>
    </physiologicalReaction>
</comment>
<keyword evidence="6 9" id="KW-0464">Manganese</keyword>
<name>A0A3P3XFE2_9SPIR</name>
<feature type="domain" description="DXP reductoisomerase C-terminal" evidence="12">
    <location>
        <begin position="256"/>
        <end position="370"/>
    </location>
</feature>
<accession>A0A3P3XFE2</accession>
<dbReference type="GO" id="GO:0070402">
    <property type="term" value="F:NADPH binding"/>
    <property type="evidence" value="ECO:0007669"/>
    <property type="project" value="InterPro"/>
</dbReference>
<feature type="binding site" evidence="9">
    <location>
        <position position="119"/>
    </location>
    <ligand>
        <name>1-deoxy-D-xylulose 5-phosphate</name>
        <dbReference type="ChEBI" id="CHEBI:57792"/>
    </ligand>
</feature>
<feature type="binding site" evidence="9">
    <location>
        <position position="199"/>
    </location>
    <ligand>
        <name>NADPH</name>
        <dbReference type="ChEBI" id="CHEBI:57783"/>
    </ligand>
</feature>
<feature type="binding site" evidence="9">
    <location>
        <position position="120"/>
    </location>
    <ligand>
        <name>NADPH</name>
        <dbReference type="ChEBI" id="CHEBI:57783"/>
    </ligand>
</feature>
<feature type="binding site" evidence="9">
    <location>
        <position position="118"/>
    </location>
    <ligand>
        <name>NADPH</name>
        <dbReference type="ChEBI" id="CHEBI:57783"/>
    </ligand>
</feature>
<dbReference type="SUPFAM" id="SSF55347">
    <property type="entry name" value="Glyceraldehyde-3-phosphate dehydrogenase-like, C-terminal domain"/>
    <property type="match status" value="1"/>
</dbReference>
<feature type="binding site" evidence="9">
    <location>
        <position position="42"/>
    </location>
    <ligand>
        <name>NADPH</name>
        <dbReference type="ChEBI" id="CHEBI:57783"/>
    </ligand>
</feature>
<dbReference type="Gene3D" id="3.40.50.720">
    <property type="entry name" value="NAD(P)-binding Rossmann-like Domain"/>
    <property type="match status" value="1"/>
</dbReference>
<dbReference type="SUPFAM" id="SSF51735">
    <property type="entry name" value="NAD(P)-binding Rossmann-fold domains"/>
    <property type="match status" value="1"/>
</dbReference>
<dbReference type="InterPro" id="IPR036291">
    <property type="entry name" value="NAD(P)-bd_dom_sf"/>
</dbReference>
<reference evidence="13" key="1">
    <citation type="submission" date="2017-02" db="EMBL/GenBank/DDBJ databases">
        <authorList>
            <person name="Regsiter A."/>
            <person name="William W."/>
        </authorList>
    </citation>
    <scope>NUCLEOTIDE SEQUENCE</scope>
    <source>
        <strain evidence="13">Bib</strain>
    </source>
</reference>